<keyword evidence="1" id="KW-0472">Membrane</keyword>
<reference evidence="4 5" key="1">
    <citation type="submission" date="2019-08" db="EMBL/GenBank/DDBJ databases">
        <title>Pseudomonas haemolytica sp. nov. isolated from raw milk and skim milk concentrate.</title>
        <authorList>
            <person name="Hofmann K."/>
            <person name="Huptas C."/>
            <person name="Doll E."/>
            <person name="Scherer S."/>
            <person name="Wenning M."/>
        </authorList>
    </citation>
    <scope>NUCLEOTIDE SEQUENCE [LARGE SCALE GENOMIC DNA]</scope>
    <source>
        <strain evidence="4 5">DSM 108987</strain>
    </source>
</reference>
<feature type="domain" description="Acyltransferase 3" evidence="2">
    <location>
        <begin position="4"/>
        <end position="305"/>
    </location>
</feature>
<evidence type="ECO:0000313" key="6">
    <source>
        <dbReference type="Proteomes" id="UP000620382"/>
    </source>
</evidence>
<dbReference type="GO" id="GO:0016747">
    <property type="term" value="F:acyltransferase activity, transferring groups other than amino-acyl groups"/>
    <property type="evidence" value="ECO:0007669"/>
    <property type="project" value="InterPro"/>
</dbReference>
<evidence type="ECO:0000313" key="5">
    <source>
        <dbReference type="Proteomes" id="UP000408764"/>
    </source>
</evidence>
<dbReference type="InterPro" id="IPR050879">
    <property type="entry name" value="Acyltransferase_3"/>
</dbReference>
<dbReference type="PANTHER" id="PTHR23028">
    <property type="entry name" value="ACETYLTRANSFERASE"/>
    <property type="match status" value="1"/>
</dbReference>
<keyword evidence="1" id="KW-1133">Transmembrane helix</keyword>
<dbReference type="EMBL" id="JAENSR010000003">
    <property type="protein sequence ID" value="MBK3459890.1"/>
    <property type="molecule type" value="Genomic_DNA"/>
</dbReference>
<sequence>MLISVQALRALAAWMVVGHHFIQVFFEFDVDTPLAYLFADKGGIGVDIFFVISGLVIFLATADKALTPWQFMLMRLARIAPAYWFYTLLMALVVLAVPSMFPEAQVVPSHVLLSLLFIPAENPGGFGVYPLLDVGWTLNFEMLFYVLFAVALWVRGSYRLWVVAALLYLVCCIISPALNLASGFYSNDIVLEFLMGIVIGMLYRRGLCRARAWLPLLGIAVALAAIYHGADVPRALEWGVPSALLVISCVALEPYFQGSRILKLLGDCSYSVYLIHVLVLVAGRWVAERMGLDPYAILPVCIAVIALGAYGSYQWLEKATYRTLKRWLGVEERVIISRQKY</sequence>
<dbReference type="Proteomes" id="UP000408764">
    <property type="component" value="Unassembled WGS sequence"/>
</dbReference>
<evidence type="ECO:0000313" key="3">
    <source>
        <dbReference type="EMBL" id="MBK3459890.1"/>
    </source>
</evidence>
<keyword evidence="1" id="KW-0812">Transmembrane</keyword>
<dbReference type="RefSeq" id="WP_034119459.1">
    <property type="nucleotide sequence ID" value="NZ_JAEKCT010000011.1"/>
</dbReference>
<accession>A0A5P1DFK1</accession>
<organism evidence="4 5">
    <name type="scientific">Pseudomonas haemolytica</name>
    <dbReference type="NCBI Taxonomy" id="2600065"/>
    <lineage>
        <taxon>Bacteria</taxon>
        <taxon>Pseudomonadati</taxon>
        <taxon>Pseudomonadota</taxon>
        <taxon>Gammaproteobacteria</taxon>
        <taxon>Pseudomonadales</taxon>
        <taxon>Pseudomonadaceae</taxon>
        <taxon>Pseudomonas</taxon>
    </lineage>
</organism>
<comment type="caution">
    <text evidence="4">The sequence shown here is derived from an EMBL/GenBank/DDBJ whole genome shotgun (WGS) entry which is preliminary data.</text>
</comment>
<dbReference type="OrthoDB" id="9767863at2"/>
<keyword evidence="6" id="KW-1185">Reference proteome</keyword>
<dbReference type="GO" id="GO:0000271">
    <property type="term" value="P:polysaccharide biosynthetic process"/>
    <property type="evidence" value="ECO:0007669"/>
    <property type="project" value="TreeGrafter"/>
</dbReference>
<feature type="transmembrane region" description="Helical" evidence="1">
    <location>
        <begin position="42"/>
        <end position="62"/>
    </location>
</feature>
<feature type="transmembrane region" description="Helical" evidence="1">
    <location>
        <begin position="295"/>
        <end position="316"/>
    </location>
</feature>
<feature type="transmembrane region" description="Helical" evidence="1">
    <location>
        <begin position="235"/>
        <end position="252"/>
    </location>
</feature>
<dbReference type="AlphaFoldDB" id="A0A5P1DFK1"/>
<gene>
    <name evidence="4" type="ORF">FRT59_20285</name>
    <name evidence="3" type="ORF">JJD71_12545</name>
</gene>
<dbReference type="EMBL" id="VOIW01000006">
    <property type="protein sequence ID" value="MRJ39294.1"/>
    <property type="molecule type" value="Genomic_DNA"/>
</dbReference>
<feature type="transmembrane region" description="Helical" evidence="1">
    <location>
        <begin position="83"/>
        <end position="101"/>
    </location>
</feature>
<feature type="transmembrane region" description="Helical" evidence="1">
    <location>
        <begin position="160"/>
        <end position="178"/>
    </location>
</feature>
<evidence type="ECO:0000313" key="4">
    <source>
        <dbReference type="EMBL" id="MRJ39294.1"/>
    </source>
</evidence>
<dbReference type="Pfam" id="PF01757">
    <property type="entry name" value="Acyl_transf_3"/>
    <property type="match status" value="1"/>
</dbReference>
<dbReference type="InterPro" id="IPR002656">
    <property type="entry name" value="Acyl_transf_3_dom"/>
</dbReference>
<feature type="transmembrane region" description="Helical" evidence="1">
    <location>
        <begin position="264"/>
        <end position="283"/>
    </location>
</feature>
<feature type="transmembrane region" description="Helical" evidence="1">
    <location>
        <begin position="210"/>
        <end position="229"/>
    </location>
</feature>
<feature type="transmembrane region" description="Helical" evidence="1">
    <location>
        <begin position="184"/>
        <end position="203"/>
    </location>
</feature>
<keyword evidence="4" id="KW-0012">Acyltransferase</keyword>
<protein>
    <submittedName>
        <fullName evidence="4">Acyltransferase</fullName>
    </submittedName>
</protein>
<dbReference type="PANTHER" id="PTHR23028:SF131">
    <property type="entry name" value="BLR2367 PROTEIN"/>
    <property type="match status" value="1"/>
</dbReference>
<dbReference type="GO" id="GO:0016020">
    <property type="term" value="C:membrane"/>
    <property type="evidence" value="ECO:0007669"/>
    <property type="project" value="TreeGrafter"/>
</dbReference>
<dbReference type="Proteomes" id="UP000620382">
    <property type="component" value="Unassembled WGS sequence"/>
</dbReference>
<proteinExistence type="predicted"/>
<name>A0A5P1DFK1_9PSED</name>
<evidence type="ECO:0000259" key="2">
    <source>
        <dbReference type="Pfam" id="PF01757"/>
    </source>
</evidence>
<feature type="transmembrane region" description="Helical" evidence="1">
    <location>
        <begin position="134"/>
        <end position="153"/>
    </location>
</feature>
<evidence type="ECO:0000256" key="1">
    <source>
        <dbReference type="SAM" id="Phobius"/>
    </source>
</evidence>
<reference evidence="3 6" key="2">
    <citation type="submission" date="2021-01" db="EMBL/GenBank/DDBJ databases">
        <title>Antibiotic resistance and phylogeny of Pseudomonas spp. isolated over three decades from chicken meat in the Norwegian food chain.</title>
        <authorList>
            <person name="Moen B."/>
        </authorList>
    </citation>
    <scope>NUCLEOTIDE SEQUENCE [LARGE SCALE GENOMIC DNA]</scope>
    <source>
        <strain evidence="3 6">MF6766</strain>
    </source>
</reference>
<keyword evidence="4" id="KW-0808">Transferase</keyword>